<sequence>MGMMKIQCEVCEKAEAEVLCCSDEAALCKPCDITVHEANKLFQRHHRVPLQKPSSTTSSTAPLCDICKERKGYFFCLDDRALLCNDCDGAIHICNSHQRFLLSGVQASDQSLTKSSGCSTNLSSETYQIQSKASLNSQYSSEENEAGNSEHVVPERNQVAALIATSVTRDHRYQSYVARGGPFWLQSIINKEATGRQKKRTEVVEI</sequence>
<evidence type="ECO:0000259" key="10">
    <source>
        <dbReference type="PROSITE" id="PS50119"/>
    </source>
</evidence>
<feature type="domain" description="B box-type" evidence="10">
    <location>
        <begin position="3"/>
        <end position="50"/>
    </location>
</feature>
<gene>
    <name evidence="11" type="ORF">HID58_033982</name>
</gene>
<proteinExistence type="predicted"/>
<keyword evidence="3" id="KW-0677">Repeat</keyword>
<dbReference type="Proteomes" id="UP000824890">
    <property type="component" value="Unassembled WGS sequence"/>
</dbReference>
<dbReference type="Pfam" id="PF00643">
    <property type="entry name" value="zf-B_box"/>
    <property type="match status" value="1"/>
</dbReference>
<comment type="subcellular location">
    <subcellularLocation>
        <location evidence="1">Nucleus</location>
    </subcellularLocation>
</comment>
<evidence type="ECO:0000313" key="12">
    <source>
        <dbReference type="Proteomes" id="UP000824890"/>
    </source>
</evidence>
<dbReference type="PANTHER" id="PTHR31832">
    <property type="entry name" value="B-BOX ZINC FINGER PROTEIN 22"/>
    <property type="match status" value="1"/>
</dbReference>
<protein>
    <recommendedName>
        <fullName evidence="10">B box-type domain-containing protein</fullName>
    </recommendedName>
</protein>
<feature type="domain" description="B box-type" evidence="10">
    <location>
        <begin position="59"/>
        <end position="102"/>
    </location>
</feature>
<evidence type="ECO:0000256" key="7">
    <source>
        <dbReference type="ARBA" id="ARBA00023163"/>
    </source>
</evidence>
<evidence type="ECO:0000256" key="9">
    <source>
        <dbReference type="PROSITE-ProRule" id="PRU00024"/>
    </source>
</evidence>
<keyword evidence="2" id="KW-0479">Metal-binding</keyword>
<name>A0ABQ8C0S0_BRANA</name>
<keyword evidence="6" id="KW-0805">Transcription regulation</keyword>
<dbReference type="EMBL" id="JAGKQM010000009">
    <property type="protein sequence ID" value="KAH0910661.1"/>
    <property type="molecule type" value="Genomic_DNA"/>
</dbReference>
<evidence type="ECO:0000256" key="6">
    <source>
        <dbReference type="ARBA" id="ARBA00023015"/>
    </source>
</evidence>
<dbReference type="InterPro" id="IPR000315">
    <property type="entry name" value="Znf_B-box"/>
</dbReference>
<evidence type="ECO:0000256" key="1">
    <source>
        <dbReference type="ARBA" id="ARBA00004123"/>
    </source>
</evidence>
<organism evidence="11 12">
    <name type="scientific">Brassica napus</name>
    <name type="common">Rape</name>
    <dbReference type="NCBI Taxonomy" id="3708"/>
    <lineage>
        <taxon>Eukaryota</taxon>
        <taxon>Viridiplantae</taxon>
        <taxon>Streptophyta</taxon>
        <taxon>Embryophyta</taxon>
        <taxon>Tracheophyta</taxon>
        <taxon>Spermatophyta</taxon>
        <taxon>Magnoliopsida</taxon>
        <taxon>eudicotyledons</taxon>
        <taxon>Gunneridae</taxon>
        <taxon>Pentapetalae</taxon>
        <taxon>rosids</taxon>
        <taxon>malvids</taxon>
        <taxon>Brassicales</taxon>
        <taxon>Brassicaceae</taxon>
        <taxon>Brassiceae</taxon>
        <taxon>Brassica</taxon>
    </lineage>
</organism>
<dbReference type="CDD" id="cd19821">
    <property type="entry name" value="Bbox1_BBX-like"/>
    <property type="match status" value="2"/>
</dbReference>
<dbReference type="SMART" id="SM00336">
    <property type="entry name" value="BBOX"/>
    <property type="match status" value="2"/>
</dbReference>
<evidence type="ECO:0000313" key="11">
    <source>
        <dbReference type="EMBL" id="KAH0910661.1"/>
    </source>
</evidence>
<dbReference type="PROSITE" id="PS50119">
    <property type="entry name" value="ZF_BBOX"/>
    <property type="match status" value="2"/>
</dbReference>
<dbReference type="PANTHER" id="PTHR31832:SF63">
    <property type="entry name" value="B-BOX ZINC FINGER PROTEIN 23"/>
    <property type="match status" value="1"/>
</dbReference>
<evidence type="ECO:0000256" key="4">
    <source>
        <dbReference type="ARBA" id="ARBA00022771"/>
    </source>
</evidence>
<dbReference type="Gene3D" id="3.30.160.60">
    <property type="entry name" value="Classic Zinc Finger"/>
    <property type="match status" value="1"/>
</dbReference>
<reference evidence="11 12" key="1">
    <citation type="submission" date="2021-05" db="EMBL/GenBank/DDBJ databases">
        <title>Genome Assembly of Synthetic Allotetraploid Brassica napus Reveals Homoeologous Exchanges between Subgenomes.</title>
        <authorList>
            <person name="Davis J.T."/>
        </authorList>
    </citation>
    <scope>NUCLEOTIDE SEQUENCE [LARGE SCALE GENOMIC DNA]</scope>
    <source>
        <strain evidence="12">cv. Da-Ae</strain>
        <tissue evidence="11">Seedling</tissue>
    </source>
</reference>
<keyword evidence="5" id="KW-0862">Zinc</keyword>
<evidence type="ECO:0000256" key="2">
    <source>
        <dbReference type="ARBA" id="ARBA00022723"/>
    </source>
</evidence>
<accession>A0ABQ8C0S0</accession>
<evidence type="ECO:0000256" key="8">
    <source>
        <dbReference type="ARBA" id="ARBA00023242"/>
    </source>
</evidence>
<keyword evidence="7" id="KW-0804">Transcription</keyword>
<dbReference type="InterPro" id="IPR051979">
    <property type="entry name" value="B-box_zinc_finger"/>
</dbReference>
<keyword evidence="12" id="KW-1185">Reference proteome</keyword>
<keyword evidence="4 9" id="KW-0863">Zinc-finger</keyword>
<comment type="caution">
    <text evidence="11">The sequence shown here is derived from an EMBL/GenBank/DDBJ whole genome shotgun (WGS) entry which is preliminary data.</text>
</comment>
<keyword evidence="8" id="KW-0539">Nucleus</keyword>
<dbReference type="InterPro" id="IPR049808">
    <property type="entry name" value="CONSTANS-like_Bbox1"/>
</dbReference>
<evidence type="ECO:0000256" key="5">
    <source>
        <dbReference type="ARBA" id="ARBA00022833"/>
    </source>
</evidence>
<evidence type="ECO:0000256" key="3">
    <source>
        <dbReference type="ARBA" id="ARBA00022737"/>
    </source>
</evidence>